<gene>
    <name evidence="1" type="ORF">FHS90_003472</name>
</gene>
<dbReference type="SUPFAM" id="SSF82784">
    <property type="entry name" value="OsmC-like"/>
    <property type="match status" value="1"/>
</dbReference>
<organism evidence="1 2">
    <name type="scientific">Rufibacter quisquiliarum</name>
    <dbReference type="NCBI Taxonomy" id="1549639"/>
    <lineage>
        <taxon>Bacteria</taxon>
        <taxon>Pseudomonadati</taxon>
        <taxon>Bacteroidota</taxon>
        <taxon>Cytophagia</taxon>
        <taxon>Cytophagales</taxon>
        <taxon>Hymenobacteraceae</taxon>
        <taxon>Rufibacter</taxon>
    </lineage>
</organism>
<dbReference type="InterPro" id="IPR036102">
    <property type="entry name" value="OsmC/Ohrsf"/>
</dbReference>
<evidence type="ECO:0000313" key="1">
    <source>
        <dbReference type="EMBL" id="MBA9078742.1"/>
    </source>
</evidence>
<dbReference type="Proteomes" id="UP000563094">
    <property type="component" value="Unassembled WGS sequence"/>
</dbReference>
<dbReference type="PANTHER" id="PTHR39624:SF2">
    <property type="entry name" value="OSMC-LIKE PROTEIN"/>
    <property type="match status" value="1"/>
</dbReference>
<keyword evidence="2" id="KW-1185">Reference proteome</keyword>
<dbReference type="RefSeq" id="WP_066836537.1">
    <property type="nucleotide sequence ID" value="NZ_JACJIQ010000015.1"/>
</dbReference>
<sequence>MAEVVVSAAQPNGLVAQIQMGVHQFTIDESDVQKQGAPVPGPNDYILSALGACTVVTLQMYAQRKNWPLEKAEVRLSQMVLEATSPLTVNQPHPKRMLITKRLKLTGPLTPEQIKRLEEISSRCPVQKTLEAGVVVQTFLDETLPT</sequence>
<dbReference type="AlphaFoldDB" id="A0A839GIQ4"/>
<dbReference type="InterPro" id="IPR003718">
    <property type="entry name" value="OsmC/Ohr_fam"/>
</dbReference>
<dbReference type="PANTHER" id="PTHR39624">
    <property type="entry name" value="PROTEIN INVOLVED IN RIMO-MEDIATED BETA-METHYLTHIOLATION OF RIBOSOMAL PROTEIN S12 YCAO"/>
    <property type="match status" value="1"/>
</dbReference>
<comment type="caution">
    <text evidence="1">The sequence shown here is derived from an EMBL/GenBank/DDBJ whole genome shotgun (WGS) entry which is preliminary data.</text>
</comment>
<protein>
    <submittedName>
        <fullName evidence="1">Putative redox protein</fullName>
    </submittedName>
</protein>
<dbReference type="Gene3D" id="3.30.300.20">
    <property type="match status" value="1"/>
</dbReference>
<dbReference type="InterPro" id="IPR015946">
    <property type="entry name" value="KH_dom-like_a/b"/>
</dbReference>
<evidence type="ECO:0000313" key="2">
    <source>
        <dbReference type="Proteomes" id="UP000563094"/>
    </source>
</evidence>
<dbReference type="Pfam" id="PF02566">
    <property type="entry name" value="OsmC"/>
    <property type="match status" value="1"/>
</dbReference>
<reference evidence="1 2" key="1">
    <citation type="submission" date="2020-08" db="EMBL/GenBank/DDBJ databases">
        <title>Genomic Encyclopedia of Type Strains, Phase IV (KMG-IV): sequencing the most valuable type-strain genomes for metagenomic binning, comparative biology and taxonomic classification.</title>
        <authorList>
            <person name="Goeker M."/>
        </authorList>
    </citation>
    <scope>NUCLEOTIDE SEQUENCE [LARGE SCALE GENOMIC DNA]</scope>
    <source>
        <strain evidence="1 2">DSM 29854</strain>
    </source>
</reference>
<proteinExistence type="predicted"/>
<accession>A0A839GIQ4</accession>
<name>A0A839GIQ4_9BACT</name>
<dbReference type="EMBL" id="JACJIQ010000015">
    <property type="protein sequence ID" value="MBA9078742.1"/>
    <property type="molecule type" value="Genomic_DNA"/>
</dbReference>